<dbReference type="HOGENOM" id="CLU_3387539_0_0_2"/>
<dbReference type="Proteomes" id="UP000015543">
    <property type="component" value="Chromosome"/>
</dbReference>
<evidence type="ECO:0000313" key="2">
    <source>
        <dbReference type="Proteomes" id="UP000015543"/>
    </source>
</evidence>
<name>S6A628_9CREN</name>
<protein>
    <submittedName>
        <fullName evidence="1">Uncharacterized protein</fullName>
    </submittedName>
</protein>
<evidence type="ECO:0000313" key="1">
    <source>
        <dbReference type="EMBL" id="AGT36102.1"/>
    </source>
</evidence>
<accession>S6A628</accession>
<proteinExistence type="predicted"/>
<reference evidence="1 2" key="1">
    <citation type="journal article" date="2013" name="Genome Announc.">
        <title>Complete Genomic Sequence of 'Thermofilum adornatus' Strain 1910bT, a Hyperthermophilic Anaerobic Organotrophic Crenarchaeon.</title>
        <authorList>
            <person name="Dominova I.N."/>
            <person name="Kublanov I.V."/>
            <person name="Podosokorskaya O.A."/>
            <person name="Derbikova K.S."/>
            <person name="Patrushev M.V."/>
            <person name="Toshchakov S.V."/>
        </authorList>
    </citation>
    <scope>NUCLEOTIDE SEQUENCE [LARGE SCALE GENOMIC DNA]</scope>
    <source>
        <strain evidence="2">1910b</strain>
    </source>
</reference>
<sequence length="32" mass="3742">MRVIVKSIAIEDFRGVRRLKEPLELGKIQYSP</sequence>
<gene>
    <name evidence="1" type="ORF">N186_08830</name>
</gene>
<organism evidence="1 2">
    <name type="scientific">Thermofilum adornatum</name>
    <dbReference type="NCBI Taxonomy" id="1365176"/>
    <lineage>
        <taxon>Archaea</taxon>
        <taxon>Thermoproteota</taxon>
        <taxon>Thermoprotei</taxon>
        <taxon>Thermofilales</taxon>
        <taxon>Thermofilaceae</taxon>
        <taxon>Thermofilum</taxon>
    </lineage>
</organism>
<dbReference type="AlphaFoldDB" id="S6A628"/>
<dbReference type="EMBL" id="CP006646">
    <property type="protein sequence ID" value="AGT36102.1"/>
    <property type="molecule type" value="Genomic_DNA"/>
</dbReference>
<keyword evidence="2" id="KW-1185">Reference proteome</keyword>
<dbReference type="KEGG" id="thb:N186_08830"/>